<reference evidence="1" key="1">
    <citation type="submission" date="2014-11" db="EMBL/GenBank/DDBJ databases">
        <authorList>
            <person name="Amaro Gonzalez C."/>
        </authorList>
    </citation>
    <scope>NUCLEOTIDE SEQUENCE</scope>
</reference>
<organism evidence="1">
    <name type="scientific">Anguilla anguilla</name>
    <name type="common">European freshwater eel</name>
    <name type="synonym">Muraena anguilla</name>
    <dbReference type="NCBI Taxonomy" id="7936"/>
    <lineage>
        <taxon>Eukaryota</taxon>
        <taxon>Metazoa</taxon>
        <taxon>Chordata</taxon>
        <taxon>Craniata</taxon>
        <taxon>Vertebrata</taxon>
        <taxon>Euteleostomi</taxon>
        <taxon>Actinopterygii</taxon>
        <taxon>Neopterygii</taxon>
        <taxon>Teleostei</taxon>
        <taxon>Anguilliformes</taxon>
        <taxon>Anguillidae</taxon>
        <taxon>Anguilla</taxon>
    </lineage>
</organism>
<protein>
    <submittedName>
        <fullName evidence="1">Uncharacterized protein</fullName>
    </submittedName>
</protein>
<evidence type="ECO:0000313" key="1">
    <source>
        <dbReference type="EMBL" id="JAH77739.1"/>
    </source>
</evidence>
<proteinExistence type="predicted"/>
<accession>A0A0E9VI09</accession>
<dbReference type="EMBL" id="GBXM01030838">
    <property type="protein sequence ID" value="JAH77739.1"/>
    <property type="molecule type" value="Transcribed_RNA"/>
</dbReference>
<sequence length="12" mass="1398">MKCLPMSLQAFE</sequence>
<reference evidence="1" key="2">
    <citation type="journal article" date="2015" name="Fish Shellfish Immunol.">
        <title>Early steps in the European eel (Anguilla anguilla)-Vibrio vulnificus interaction in the gills: Role of the RtxA13 toxin.</title>
        <authorList>
            <person name="Callol A."/>
            <person name="Pajuelo D."/>
            <person name="Ebbesson L."/>
            <person name="Teles M."/>
            <person name="MacKenzie S."/>
            <person name="Amaro C."/>
        </authorList>
    </citation>
    <scope>NUCLEOTIDE SEQUENCE</scope>
</reference>
<name>A0A0E9VI09_ANGAN</name>